<gene>
    <name evidence="1" type="ORF">BUALT_Bualt03G0130400</name>
</gene>
<evidence type="ECO:0000313" key="2">
    <source>
        <dbReference type="Proteomes" id="UP000826271"/>
    </source>
</evidence>
<reference evidence="1" key="1">
    <citation type="submission" date="2019-10" db="EMBL/GenBank/DDBJ databases">
        <authorList>
            <person name="Zhang R."/>
            <person name="Pan Y."/>
            <person name="Wang J."/>
            <person name="Ma R."/>
            <person name="Yu S."/>
        </authorList>
    </citation>
    <scope>NUCLEOTIDE SEQUENCE</scope>
    <source>
        <strain evidence="1">LA-IB0</strain>
        <tissue evidence="1">Leaf</tissue>
    </source>
</reference>
<dbReference type="EMBL" id="WHWC01000003">
    <property type="protein sequence ID" value="KAG8386260.1"/>
    <property type="molecule type" value="Genomic_DNA"/>
</dbReference>
<proteinExistence type="predicted"/>
<name>A0AAV6Y466_9LAMI</name>
<keyword evidence="2" id="KW-1185">Reference proteome</keyword>
<protein>
    <submittedName>
        <fullName evidence="1">Uncharacterized protein</fullName>
    </submittedName>
</protein>
<dbReference type="Proteomes" id="UP000826271">
    <property type="component" value="Unassembled WGS sequence"/>
</dbReference>
<sequence>MSSSGTRENVFKPIIEGACMSPSRVSRRAGGVDQEGPTLGAHCGQEVRHELVHCPADCRKFGAIPLGECLGTKCSTVRRSNVYSKKLVGKMRDGSSSRLGMEVGWRFRLEEGIVISIEDLLRVECKIMCKIFRWHPFGITVIVTVREWASVLRYGSESSVIGSYSLGEVYYPDYGLASVFEVNAVALRRMCVSDTRRGPLGCDVVSEFQLVVRAGYRAIVRGHAEESGGRVVPRLQNSNHVAESRESGARVELWVHGAPLRCRVARLASHPWGCKEWTLRPLYVGESHRCAELWAKQDAWRVEKLRCCVESRSYRSSFVVELCGAKGSFVRVVGRGPEFPSNEIGKSCAGSCEDPLRCELPRSATSPSGGGCYEACALPYRQRTSWLTRAESGRAEECSCTDFDQVGTVQCWLERALRTVLAKFAEMGREARFRNVVLSRRQSFAGSRLDFAEFVQEAQWTSTDRVGENVTHGLVGLGDVWSGQASGALTACASGTKRVASRGSYLSRIEKLFIWDVPHDVKMLSTKFENIWSPFGYRDQGWTVGCHPCARKRIGRRAEGRKLEDCENCYYGMFPYVFGTVVISADCMGNISTMRYRLGLKVEYVDVEVESFDSVQEDCDLDVG</sequence>
<comment type="caution">
    <text evidence="1">The sequence shown here is derived from an EMBL/GenBank/DDBJ whole genome shotgun (WGS) entry which is preliminary data.</text>
</comment>
<evidence type="ECO:0000313" key="1">
    <source>
        <dbReference type="EMBL" id="KAG8386260.1"/>
    </source>
</evidence>
<accession>A0AAV6Y466</accession>
<dbReference type="AlphaFoldDB" id="A0AAV6Y466"/>
<organism evidence="1 2">
    <name type="scientific">Buddleja alternifolia</name>
    <dbReference type="NCBI Taxonomy" id="168488"/>
    <lineage>
        <taxon>Eukaryota</taxon>
        <taxon>Viridiplantae</taxon>
        <taxon>Streptophyta</taxon>
        <taxon>Embryophyta</taxon>
        <taxon>Tracheophyta</taxon>
        <taxon>Spermatophyta</taxon>
        <taxon>Magnoliopsida</taxon>
        <taxon>eudicotyledons</taxon>
        <taxon>Gunneridae</taxon>
        <taxon>Pentapetalae</taxon>
        <taxon>asterids</taxon>
        <taxon>lamiids</taxon>
        <taxon>Lamiales</taxon>
        <taxon>Scrophulariaceae</taxon>
        <taxon>Buddlejeae</taxon>
        <taxon>Buddleja</taxon>
    </lineage>
</organism>